<organism evidence="3">
    <name type="scientific">Volvox carteri f. nagariensis</name>
    <dbReference type="NCBI Taxonomy" id="3068"/>
    <lineage>
        <taxon>Eukaryota</taxon>
        <taxon>Viridiplantae</taxon>
        <taxon>Chlorophyta</taxon>
        <taxon>core chlorophytes</taxon>
        <taxon>Chlorophyceae</taxon>
        <taxon>CS clade</taxon>
        <taxon>Chlamydomonadales</taxon>
        <taxon>Volvocaceae</taxon>
        <taxon>Volvox</taxon>
    </lineage>
</organism>
<reference evidence="2 3" key="1">
    <citation type="journal article" date="2010" name="Science">
        <title>Genomic analysis of organismal complexity in the multicellular green alga Volvox carteri.</title>
        <authorList>
            <person name="Prochnik S.E."/>
            <person name="Umen J."/>
            <person name="Nedelcu A.M."/>
            <person name="Hallmann A."/>
            <person name="Miller S.M."/>
            <person name="Nishii I."/>
            <person name="Ferris P."/>
            <person name="Kuo A."/>
            <person name="Mitros T."/>
            <person name="Fritz-Laylin L.K."/>
            <person name="Hellsten U."/>
            <person name="Chapman J."/>
            <person name="Simakov O."/>
            <person name="Rensing S.A."/>
            <person name="Terry A."/>
            <person name="Pangilinan J."/>
            <person name="Kapitonov V."/>
            <person name="Jurka J."/>
            <person name="Salamov A."/>
            <person name="Shapiro H."/>
            <person name="Schmutz J."/>
            <person name="Grimwood J."/>
            <person name="Lindquist E."/>
            <person name="Lucas S."/>
            <person name="Grigoriev I.V."/>
            <person name="Schmitt R."/>
            <person name="Kirk D."/>
            <person name="Rokhsar D.S."/>
        </authorList>
    </citation>
    <scope>NUCLEOTIDE SEQUENCE [LARGE SCALE GENOMIC DNA]</scope>
    <source>
        <strain evidence="3">f. Nagariensis / Eve</strain>
    </source>
</reference>
<feature type="region of interest" description="Disordered" evidence="1">
    <location>
        <begin position="496"/>
        <end position="531"/>
    </location>
</feature>
<keyword evidence="3" id="KW-1185">Reference proteome</keyword>
<dbReference type="OrthoDB" id="188352at2759"/>
<dbReference type="eggNOG" id="KOG3544">
    <property type="taxonomic scope" value="Eukaryota"/>
</dbReference>
<feature type="compositionally biased region" description="Pro residues" evidence="1">
    <location>
        <begin position="118"/>
        <end position="131"/>
    </location>
</feature>
<evidence type="ECO:0000256" key="1">
    <source>
        <dbReference type="SAM" id="MobiDB-lite"/>
    </source>
</evidence>
<feature type="compositionally biased region" description="Basic and acidic residues" evidence="1">
    <location>
        <begin position="392"/>
        <end position="408"/>
    </location>
</feature>
<evidence type="ECO:0000313" key="3">
    <source>
        <dbReference type="Proteomes" id="UP000001058"/>
    </source>
</evidence>
<dbReference type="KEGG" id="vcn:VOLCADRAFT_87753"/>
<feature type="region of interest" description="Disordered" evidence="1">
    <location>
        <begin position="667"/>
        <end position="694"/>
    </location>
</feature>
<gene>
    <name evidence="2" type="ORF">VOLCADRAFT_87753</name>
</gene>
<dbReference type="RefSeq" id="XP_002947537.1">
    <property type="nucleotide sequence ID" value="XM_002947491.1"/>
</dbReference>
<protein>
    <submittedName>
        <fullName evidence="2">Uncharacterized protein</fullName>
    </submittedName>
</protein>
<sequence length="944" mass="98907">MYRAKPPPEPVQPPPPVGPVQEVHLVLKVRLRLKPPAPEPPPQAAWRSAAVDQPVVAGMGGEGDARARVGVGGSDSDKISLFFWRLFQKLESGSGTNEGLCPGLMVGDLRGGEDHPPPPHAPSPPPDPTPPGKGGKGNKSPPKKPSTPASARKKAAAAAAAAAAEAAAAAAAAALAKPVDPATLVLTVKYTPFTGAEQVLGPIKPVKPELPAPPADTVAAAALPLPAPTAAAPPQAGAAAANLPYATVDVEHHVKVAVDEAAVRSLAAAHGMLALTITMATPAPEGDAPPSKPKALAGSKSRGPGAGPEARPPTPMRNYSAVVMLDCSGLLVGEKAASSMWPDKTKGIPTRLEEVAESLEADIQLLSIPPPPPPPPPTPPSAKGKRAPAAQKKKEEEPPPPPELKDTPGDPIGLLHPELITMLNPIVVSVRKSRVVLPPPSTCAGSRYILFGQPEVFLAGDLPGGGEGALALCRESPLLVEVHDRTAIPEPPEFAVMEDDDEEEEEEGGDGVTAAPGTPTPEGALTAKDNGGLPESEGYVCGLARVSLLDLARGYTHFKFNVNLAPHTTVRGAASLDWTKRPGNYVEAGSVLKGEVRCAAPLSATRGTDPSLRVFSRALFIMDYRDSDLFHMLEDILRKNNAWKLGLKAPSDKLAPELLPPEMRKKALEAAGGAGEGDETKGDPRLSISSGSSLSALHRRSSSLYSVPELAARGSIGPSGGLGPDRSGRASPGPLPRRESLSPPTYGAMPPGMLVTNDSKRHVLFDTRGRAARALSTTQLTPDQASDRSLDLLTGWHLVDGRERVIVVEGLAEGAMKIVKGIADWALEDPKPEESWRRRCVLFSSSPSVRTASRLYAPLGVDLWIVKLRAPLNKLLGEPGSFATGRGLRRLGTLRSVTMWARQAYDMSLWPSPLQLQLVDKKFGGELMAADVLGVEPPTTSERH</sequence>
<dbReference type="PANTHER" id="PTHR33667">
    <property type="entry name" value="SI:DKEY-57N24.6"/>
    <property type="match status" value="1"/>
</dbReference>
<dbReference type="InParanoid" id="D8TM56"/>
<feature type="region of interest" description="Disordered" evidence="1">
    <location>
        <begin position="715"/>
        <end position="749"/>
    </location>
</feature>
<dbReference type="Proteomes" id="UP000001058">
    <property type="component" value="Unassembled WGS sequence"/>
</dbReference>
<dbReference type="EMBL" id="GL378327">
    <property type="protein sequence ID" value="EFJ51585.1"/>
    <property type="molecule type" value="Genomic_DNA"/>
</dbReference>
<feature type="region of interest" description="Disordered" evidence="1">
    <location>
        <begin position="283"/>
        <end position="315"/>
    </location>
</feature>
<dbReference type="STRING" id="3068.D8TM56"/>
<evidence type="ECO:0000313" key="2">
    <source>
        <dbReference type="EMBL" id="EFJ51585.1"/>
    </source>
</evidence>
<feature type="compositionally biased region" description="Low complexity" evidence="1">
    <location>
        <begin position="685"/>
        <end position="694"/>
    </location>
</feature>
<feature type="region of interest" description="Disordered" evidence="1">
    <location>
        <begin position="365"/>
        <end position="413"/>
    </location>
</feature>
<name>D8TM56_VOLCA</name>
<dbReference type="AlphaFoldDB" id="D8TM56"/>
<proteinExistence type="predicted"/>
<dbReference type="GeneID" id="9620500"/>
<accession>D8TM56</accession>
<dbReference type="PANTHER" id="PTHR33667:SF7">
    <property type="entry name" value="RIKEN CDNA 1810020O05 GENE"/>
    <property type="match status" value="1"/>
</dbReference>
<feature type="compositionally biased region" description="Pro residues" evidence="1">
    <location>
        <begin position="368"/>
        <end position="380"/>
    </location>
</feature>
<feature type="region of interest" description="Disordered" evidence="1">
    <location>
        <begin position="94"/>
        <end position="153"/>
    </location>
</feature>
<feature type="compositionally biased region" description="Acidic residues" evidence="1">
    <location>
        <begin position="496"/>
        <end position="509"/>
    </location>
</feature>